<dbReference type="EMBL" id="CATNWA010004836">
    <property type="protein sequence ID" value="CAI9548810.1"/>
    <property type="molecule type" value="Genomic_DNA"/>
</dbReference>
<evidence type="ECO:0008006" key="9">
    <source>
        <dbReference type="Google" id="ProtNLM"/>
    </source>
</evidence>
<feature type="transmembrane region" description="Helical" evidence="6">
    <location>
        <begin position="109"/>
        <end position="136"/>
    </location>
</feature>
<evidence type="ECO:0000256" key="4">
    <source>
        <dbReference type="ARBA" id="ARBA00022989"/>
    </source>
</evidence>
<evidence type="ECO:0000256" key="5">
    <source>
        <dbReference type="ARBA" id="ARBA00023136"/>
    </source>
</evidence>
<protein>
    <recommendedName>
        <fullName evidence="9">Interferon-induced transmembrane protein 1</fullName>
    </recommendedName>
</protein>
<name>A0ABN9BMB9_9NEOB</name>
<comment type="similarity">
    <text evidence="2">Belongs to the CD225/Dispanin family.</text>
</comment>
<evidence type="ECO:0000256" key="1">
    <source>
        <dbReference type="ARBA" id="ARBA00004370"/>
    </source>
</evidence>
<sequence>METCDNESSSQQLMETSTEMLTYCKSKEDELLKMEMSPLQDASGQKESTVLAIPSDQRPVQDHLIWSIFNTIYMNFCCLGFLALIFSVKSRDQKLNGKQSEARQYSTTARYLNIFSTVLTILWFLITVSVIIYNFVRLKTAIRSWLGL</sequence>
<dbReference type="PANTHER" id="PTHR13999:SF4">
    <property type="entry name" value="INTERFERON-INDUCED TRANSMEMBRANE PROTEIN 3"/>
    <property type="match status" value="1"/>
</dbReference>
<proteinExistence type="inferred from homology"/>
<organism evidence="7 8">
    <name type="scientific">Staurois parvus</name>
    <dbReference type="NCBI Taxonomy" id="386267"/>
    <lineage>
        <taxon>Eukaryota</taxon>
        <taxon>Metazoa</taxon>
        <taxon>Chordata</taxon>
        <taxon>Craniata</taxon>
        <taxon>Vertebrata</taxon>
        <taxon>Euteleostomi</taxon>
        <taxon>Amphibia</taxon>
        <taxon>Batrachia</taxon>
        <taxon>Anura</taxon>
        <taxon>Neobatrachia</taxon>
        <taxon>Ranoidea</taxon>
        <taxon>Ranidae</taxon>
        <taxon>Staurois</taxon>
    </lineage>
</organism>
<keyword evidence="8" id="KW-1185">Reference proteome</keyword>
<evidence type="ECO:0000256" key="2">
    <source>
        <dbReference type="ARBA" id="ARBA00006843"/>
    </source>
</evidence>
<gene>
    <name evidence="7" type="ORF">SPARVUS_LOCUS3223262</name>
</gene>
<keyword evidence="4 6" id="KW-1133">Transmembrane helix</keyword>
<dbReference type="InterPro" id="IPR007593">
    <property type="entry name" value="CD225/Dispanin_fam"/>
</dbReference>
<dbReference type="InterPro" id="IPR051517">
    <property type="entry name" value="IFITM_antiviral_protein"/>
</dbReference>
<evidence type="ECO:0000256" key="3">
    <source>
        <dbReference type="ARBA" id="ARBA00022692"/>
    </source>
</evidence>
<keyword evidence="3 6" id="KW-0812">Transmembrane</keyword>
<keyword evidence="5 6" id="KW-0472">Membrane</keyword>
<feature type="transmembrane region" description="Helical" evidence="6">
    <location>
        <begin position="64"/>
        <end position="88"/>
    </location>
</feature>
<reference evidence="7" key="1">
    <citation type="submission" date="2023-05" db="EMBL/GenBank/DDBJ databases">
        <authorList>
            <person name="Stuckert A."/>
        </authorList>
    </citation>
    <scope>NUCLEOTIDE SEQUENCE</scope>
</reference>
<comment type="subcellular location">
    <subcellularLocation>
        <location evidence="1">Membrane</location>
    </subcellularLocation>
</comment>
<dbReference type="Pfam" id="PF04505">
    <property type="entry name" value="CD225"/>
    <property type="match status" value="1"/>
</dbReference>
<dbReference type="Proteomes" id="UP001162483">
    <property type="component" value="Unassembled WGS sequence"/>
</dbReference>
<evidence type="ECO:0000313" key="8">
    <source>
        <dbReference type="Proteomes" id="UP001162483"/>
    </source>
</evidence>
<evidence type="ECO:0000313" key="7">
    <source>
        <dbReference type="EMBL" id="CAI9548810.1"/>
    </source>
</evidence>
<comment type="caution">
    <text evidence="7">The sequence shown here is derived from an EMBL/GenBank/DDBJ whole genome shotgun (WGS) entry which is preliminary data.</text>
</comment>
<accession>A0ABN9BMB9</accession>
<dbReference type="PANTHER" id="PTHR13999">
    <property type="entry name" value="INTERFERON INDUCIBLE TRANSMEMBRANE PROTEIN"/>
    <property type="match status" value="1"/>
</dbReference>
<evidence type="ECO:0000256" key="6">
    <source>
        <dbReference type="SAM" id="Phobius"/>
    </source>
</evidence>